<feature type="transmembrane region" description="Helical" evidence="1">
    <location>
        <begin position="140"/>
        <end position="157"/>
    </location>
</feature>
<keyword evidence="1" id="KW-0472">Membrane</keyword>
<organism evidence="2 3">
    <name type="scientific">Pseudomonas oryzicola</name>
    <dbReference type="NCBI Taxonomy" id="485876"/>
    <lineage>
        <taxon>Bacteria</taxon>
        <taxon>Pseudomonadati</taxon>
        <taxon>Pseudomonadota</taxon>
        <taxon>Gammaproteobacteria</taxon>
        <taxon>Pseudomonadales</taxon>
        <taxon>Pseudomonadaceae</taxon>
        <taxon>Pseudomonas</taxon>
    </lineage>
</organism>
<dbReference type="RefSeq" id="WP_186678072.1">
    <property type="nucleotide sequence ID" value="NZ_JABWRZ020000003.1"/>
</dbReference>
<protein>
    <recommendedName>
        <fullName evidence="4">ABC transmembrane type-1 domain-containing protein</fullName>
    </recommendedName>
</protein>
<dbReference type="Proteomes" id="UP000609530">
    <property type="component" value="Unassembled WGS sequence"/>
</dbReference>
<evidence type="ECO:0008006" key="4">
    <source>
        <dbReference type="Google" id="ProtNLM"/>
    </source>
</evidence>
<name>A0ABS6QGM9_9PSED</name>
<keyword evidence="1" id="KW-1133">Transmembrane helix</keyword>
<feature type="transmembrane region" description="Helical" evidence="1">
    <location>
        <begin position="163"/>
        <end position="179"/>
    </location>
</feature>
<evidence type="ECO:0000256" key="1">
    <source>
        <dbReference type="SAM" id="Phobius"/>
    </source>
</evidence>
<accession>A0ABS6QGM9</accession>
<dbReference type="EMBL" id="JABWRZ020000003">
    <property type="protein sequence ID" value="MBV4493358.1"/>
    <property type="molecule type" value="Genomic_DNA"/>
</dbReference>
<evidence type="ECO:0000313" key="3">
    <source>
        <dbReference type="Proteomes" id="UP000609530"/>
    </source>
</evidence>
<keyword evidence="1" id="KW-0812">Transmembrane</keyword>
<feature type="transmembrane region" description="Helical" evidence="1">
    <location>
        <begin position="79"/>
        <end position="101"/>
    </location>
</feature>
<keyword evidence="3" id="KW-1185">Reference proteome</keyword>
<feature type="transmembrane region" description="Helical" evidence="1">
    <location>
        <begin position="35"/>
        <end position="59"/>
    </location>
</feature>
<sequence length="581" mass="65734">MSQFRTELNQCIRWAFSLGKKFLGAAPIQTSSVQVIYIFSQVLLLLAFFLPLKAIIIVSSGSIPNYFPSAIKSYSHNTVVIWLSVSAIFFYAIHLCFELLATKVTAHGARSLIAKTKKIVLFDNQESIAINAYSRFTRGLADLLFFIISAIVLFIFYPLISTLIGACIVASYSILSIAYNQSKRLRKTITLHSQDALNTVSGFIFLIVFLGVIGDFLYFTPPPAFTALISLLLVRQSLQRLIGFCIKLIMLRAQHLQITAMFFHNLPLLSTPSQKTDNIHTLIAPEQRQHWMPAVLKSLFTQDFTVESVNNFQLGYPDVYCYGVDCASNTKRKSFIIKLFDSTRAYAASQEASLISEINNLPCPKLLKSGLLKDSAYHIFEWNHEDKMSGREYYLNSLEFQAQLLALTPPAALLKKFGRSKSHLENRLHANMLKELSLYAVTAQDQAQVLALSEEMKSIKLYLSDLPKQLISFDITPDTLLKNLDGQLSSLQWGNWHFEPVGANWPVTEHQKLEDAVRNSNIQNASRQINLETAKLCSVMYLFERYINKRDYQAALNLIKEILSHARALKVDCDLRSPIDQ</sequence>
<comment type="caution">
    <text evidence="2">The sequence shown here is derived from an EMBL/GenBank/DDBJ whole genome shotgun (WGS) entry which is preliminary data.</text>
</comment>
<feature type="transmembrane region" description="Helical" evidence="1">
    <location>
        <begin position="200"/>
        <end position="219"/>
    </location>
</feature>
<reference evidence="2 3" key="1">
    <citation type="journal article" date="2020" name="Microorganisms">
        <title>Reliable Identification of Environmental Pseudomonas Isolates Using the rpoD Gene.</title>
        <authorList>
            <consortium name="The Broad Institute Genome Sequencing Platform"/>
            <person name="Girard L."/>
            <person name="Lood C."/>
            <person name="Rokni-Zadeh H."/>
            <person name="van Noort V."/>
            <person name="Lavigne R."/>
            <person name="De Mot R."/>
        </authorList>
    </citation>
    <scope>NUCLEOTIDE SEQUENCE [LARGE SCALE GENOMIC DNA]</scope>
    <source>
        <strain evidence="2 3">RD9SR1</strain>
    </source>
</reference>
<gene>
    <name evidence="2" type="ORF">HU760_022515</name>
</gene>
<proteinExistence type="predicted"/>
<evidence type="ECO:0000313" key="2">
    <source>
        <dbReference type="EMBL" id="MBV4493358.1"/>
    </source>
</evidence>